<sequence length="631" mass="72352">MYIHGYFKTDATTLPVIHPPPVDEFIYSPTTHLRFFNGHEHKSNKATWFKWNKVLTSKEKGGLGVSSLFALNRGLLFKWLWRFYSQKDSLWTKVIKALYGEDGSLDKVGASAARTCWTTIVQEVKVIQAQGINIHDFIKLKLGNGEDSRFWLDKWYEGGVLKRLFPRVYALELDKNISVSSKLKAPSLVTTFRRNARSGIEQTQFDSMAEIMKTISLVPRVDRYIWSLENDGSFSVASIRKTLDDNRFQEESLSTRWVKSVPIKVNILAWKVKSNALPTRFNISRRGMDIDSIDCPICKMGVETTSHVFFQCNVVRQVMRKISSWWNVEYMEVNSYEEWRSWLVSTRIRSNIKVIIEGIYYGLWWVMWNFRNKILFDTKIPEKSATFPKGCNASFIALILKTQDANMVKDFRPITLIGSLHKIIAKILANHLVLVLGDIVSDVQLAFVANRQILDGPFILNEIVQWCKRKNKQSMIFKVDFEKAYDSVRWDFLMEVLKKFGLKQGNPLSPFLFLLIMESLHLSVQRVVDAGLRINIHKSKIMGISVSNDNVTQAAAKVGCASFKTPFWYLGMKAGGAMSRIKSWEEIVNSSLWAKVIKGIHGEDGKIGKAVSNLHSSTWLDIMKEIDSLNQ</sequence>
<dbReference type="Pfam" id="PF13966">
    <property type="entry name" value="zf-RVT"/>
    <property type="match status" value="1"/>
</dbReference>
<protein>
    <submittedName>
        <fullName evidence="3">RNA-directed DNA polymerase, eukaryota, reverse transcriptase zinc-binding domain protein</fullName>
    </submittedName>
</protein>
<reference evidence="3" key="1">
    <citation type="journal article" date="2022" name="Int. J. Mol. Sci.">
        <title>Draft Genome of Tanacetum Coccineum: Genomic Comparison of Closely Related Tanacetum-Family Plants.</title>
        <authorList>
            <person name="Yamashiro T."/>
            <person name="Shiraishi A."/>
            <person name="Nakayama K."/>
            <person name="Satake H."/>
        </authorList>
    </citation>
    <scope>NUCLEOTIDE SEQUENCE</scope>
</reference>
<evidence type="ECO:0000259" key="2">
    <source>
        <dbReference type="Pfam" id="PF13966"/>
    </source>
</evidence>
<keyword evidence="3" id="KW-0548">Nucleotidyltransferase</keyword>
<comment type="caution">
    <text evidence="3">The sequence shown here is derived from an EMBL/GenBank/DDBJ whole genome shotgun (WGS) entry which is preliminary data.</text>
</comment>
<name>A0ABQ5E962_9ASTR</name>
<keyword evidence="3" id="KW-0695">RNA-directed DNA polymerase</keyword>
<feature type="domain" description="Reverse transcriptase zinc-binding" evidence="2">
    <location>
        <begin position="234"/>
        <end position="318"/>
    </location>
</feature>
<dbReference type="InterPro" id="IPR026960">
    <property type="entry name" value="RVT-Znf"/>
</dbReference>
<feature type="domain" description="Reverse transcriptase" evidence="1">
    <location>
        <begin position="403"/>
        <end position="518"/>
    </location>
</feature>
<evidence type="ECO:0000313" key="3">
    <source>
        <dbReference type="EMBL" id="GJT47409.1"/>
    </source>
</evidence>
<evidence type="ECO:0000259" key="1">
    <source>
        <dbReference type="Pfam" id="PF00078"/>
    </source>
</evidence>
<dbReference type="Proteomes" id="UP001151760">
    <property type="component" value="Unassembled WGS sequence"/>
</dbReference>
<keyword evidence="3" id="KW-0808">Transferase</keyword>
<keyword evidence="4" id="KW-1185">Reference proteome</keyword>
<dbReference type="Pfam" id="PF00078">
    <property type="entry name" value="RVT_1"/>
    <property type="match status" value="1"/>
</dbReference>
<dbReference type="EMBL" id="BQNB010016064">
    <property type="protein sequence ID" value="GJT47409.1"/>
    <property type="molecule type" value="Genomic_DNA"/>
</dbReference>
<reference evidence="3" key="2">
    <citation type="submission" date="2022-01" db="EMBL/GenBank/DDBJ databases">
        <authorList>
            <person name="Yamashiro T."/>
            <person name="Shiraishi A."/>
            <person name="Satake H."/>
            <person name="Nakayama K."/>
        </authorList>
    </citation>
    <scope>NUCLEOTIDE SEQUENCE</scope>
</reference>
<dbReference type="GO" id="GO:0003964">
    <property type="term" value="F:RNA-directed DNA polymerase activity"/>
    <property type="evidence" value="ECO:0007669"/>
    <property type="project" value="UniProtKB-KW"/>
</dbReference>
<evidence type="ECO:0000313" key="4">
    <source>
        <dbReference type="Proteomes" id="UP001151760"/>
    </source>
</evidence>
<organism evidence="3 4">
    <name type="scientific">Tanacetum coccineum</name>
    <dbReference type="NCBI Taxonomy" id="301880"/>
    <lineage>
        <taxon>Eukaryota</taxon>
        <taxon>Viridiplantae</taxon>
        <taxon>Streptophyta</taxon>
        <taxon>Embryophyta</taxon>
        <taxon>Tracheophyta</taxon>
        <taxon>Spermatophyta</taxon>
        <taxon>Magnoliopsida</taxon>
        <taxon>eudicotyledons</taxon>
        <taxon>Gunneridae</taxon>
        <taxon>Pentapetalae</taxon>
        <taxon>asterids</taxon>
        <taxon>campanulids</taxon>
        <taxon>Asterales</taxon>
        <taxon>Asteraceae</taxon>
        <taxon>Asteroideae</taxon>
        <taxon>Anthemideae</taxon>
        <taxon>Anthemidinae</taxon>
        <taxon>Tanacetum</taxon>
    </lineage>
</organism>
<dbReference type="PANTHER" id="PTHR33116:SF77">
    <property type="entry name" value="RNA-DIRECTED DNA POLYMERASE"/>
    <property type="match status" value="1"/>
</dbReference>
<dbReference type="InterPro" id="IPR000477">
    <property type="entry name" value="RT_dom"/>
</dbReference>
<gene>
    <name evidence="3" type="ORF">Tco_0956124</name>
</gene>
<accession>A0ABQ5E962</accession>
<proteinExistence type="predicted"/>
<dbReference type="PANTHER" id="PTHR33116">
    <property type="entry name" value="REVERSE TRANSCRIPTASE ZINC-BINDING DOMAIN-CONTAINING PROTEIN-RELATED-RELATED"/>
    <property type="match status" value="1"/>
</dbReference>
<dbReference type="CDD" id="cd01650">
    <property type="entry name" value="RT_nLTR_like"/>
    <property type="match status" value="1"/>
</dbReference>